<feature type="domain" description="Retrotransposon gag" evidence="1">
    <location>
        <begin position="112"/>
        <end position="149"/>
    </location>
</feature>
<evidence type="ECO:0000313" key="3">
    <source>
        <dbReference type="Proteomes" id="UP000053144"/>
    </source>
</evidence>
<dbReference type="Proteomes" id="UP000053144">
    <property type="component" value="Chromosome 2"/>
</dbReference>
<gene>
    <name evidence="2" type="ORF">LR48_Vigan02g037400</name>
</gene>
<dbReference type="EMBL" id="CM003372">
    <property type="protein sequence ID" value="KOM34224.1"/>
    <property type="molecule type" value="Genomic_DNA"/>
</dbReference>
<sequence>MSTNFDYVNSAYSANVCDYDFPSAWYSDFNSADFYDENNMSHPQTSESSLWEPVPPTEDGDHLVLTTGLINMLPHFRGVANECPHTHLEKFYGICCYMKPPNVPDDYIFLRAFPHSLQGAAKDWLNCLPPGLITRWEDLEHKFLSKFSPVQDGYINGPRWKDPTLGWYSAPQHQYQEPPFQNTFMPSPVQQEQQMQFHDATAQITPQPSTSKPTLKELLEQMTMQNIQFQKGNMQFKQESMKFQQETQAAIQNLTDQIGQMATQLNQEQSQLSEESTFQTVQIPDDDDSAIDIGDEEQSYELITAPPTFPSSYVPTLAPEETDKSFEAQARISSSYEPGRPPSSSHTLAIFKEVEVSIPQIDYFVDCDDDRYADDYIVAESDFNFSSVHDENRFLLLLFR</sequence>
<accession>A0A0L9TVL1</accession>
<evidence type="ECO:0000259" key="1">
    <source>
        <dbReference type="Pfam" id="PF03732"/>
    </source>
</evidence>
<proteinExistence type="predicted"/>
<dbReference type="Pfam" id="PF03732">
    <property type="entry name" value="Retrotrans_gag"/>
    <property type="match status" value="1"/>
</dbReference>
<dbReference type="InterPro" id="IPR005162">
    <property type="entry name" value="Retrotrans_gag_dom"/>
</dbReference>
<reference evidence="3" key="1">
    <citation type="journal article" date="2015" name="Proc. Natl. Acad. Sci. U.S.A.">
        <title>Genome sequencing of adzuki bean (Vigna angularis) provides insight into high starch and low fat accumulation and domestication.</title>
        <authorList>
            <person name="Yang K."/>
            <person name="Tian Z."/>
            <person name="Chen C."/>
            <person name="Luo L."/>
            <person name="Zhao B."/>
            <person name="Wang Z."/>
            <person name="Yu L."/>
            <person name="Li Y."/>
            <person name="Sun Y."/>
            <person name="Li W."/>
            <person name="Chen Y."/>
            <person name="Li Y."/>
            <person name="Zhang Y."/>
            <person name="Ai D."/>
            <person name="Zhao J."/>
            <person name="Shang C."/>
            <person name="Ma Y."/>
            <person name="Wu B."/>
            <person name="Wang M."/>
            <person name="Gao L."/>
            <person name="Sun D."/>
            <person name="Zhang P."/>
            <person name="Guo F."/>
            <person name="Wang W."/>
            <person name="Li Y."/>
            <person name="Wang J."/>
            <person name="Varshney R.K."/>
            <person name="Wang J."/>
            <person name="Ling H.Q."/>
            <person name="Wan P."/>
        </authorList>
    </citation>
    <scope>NUCLEOTIDE SEQUENCE</scope>
    <source>
        <strain evidence="3">cv. Jingnong 6</strain>
    </source>
</reference>
<dbReference type="PANTHER" id="PTHR33223:SF6">
    <property type="entry name" value="CCHC-TYPE DOMAIN-CONTAINING PROTEIN"/>
    <property type="match status" value="1"/>
</dbReference>
<name>A0A0L9TVL1_PHAAN</name>
<organism evidence="2 3">
    <name type="scientific">Phaseolus angularis</name>
    <name type="common">Azuki bean</name>
    <name type="synonym">Vigna angularis</name>
    <dbReference type="NCBI Taxonomy" id="3914"/>
    <lineage>
        <taxon>Eukaryota</taxon>
        <taxon>Viridiplantae</taxon>
        <taxon>Streptophyta</taxon>
        <taxon>Embryophyta</taxon>
        <taxon>Tracheophyta</taxon>
        <taxon>Spermatophyta</taxon>
        <taxon>Magnoliopsida</taxon>
        <taxon>eudicotyledons</taxon>
        <taxon>Gunneridae</taxon>
        <taxon>Pentapetalae</taxon>
        <taxon>rosids</taxon>
        <taxon>fabids</taxon>
        <taxon>Fabales</taxon>
        <taxon>Fabaceae</taxon>
        <taxon>Papilionoideae</taxon>
        <taxon>50 kb inversion clade</taxon>
        <taxon>NPAAA clade</taxon>
        <taxon>indigoferoid/millettioid clade</taxon>
        <taxon>Phaseoleae</taxon>
        <taxon>Vigna</taxon>
    </lineage>
</organism>
<dbReference type="AlphaFoldDB" id="A0A0L9TVL1"/>
<dbReference type="Gramene" id="KOM34224">
    <property type="protein sequence ID" value="KOM34224"/>
    <property type="gene ID" value="LR48_Vigan02g037400"/>
</dbReference>
<dbReference type="PANTHER" id="PTHR33223">
    <property type="entry name" value="CCHC-TYPE DOMAIN-CONTAINING PROTEIN"/>
    <property type="match status" value="1"/>
</dbReference>
<evidence type="ECO:0000313" key="2">
    <source>
        <dbReference type="EMBL" id="KOM34224.1"/>
    </source>
</evidence>
<protein>
    <recommendedName>
        <fullName evidence="1">Retrotransposon gag domain-containing protein</fullName>
    </recommendedName>
</protein>